<feature type="domain" description="Nitrite/Sulfite reductase ferredoxin-like" evidence="8">
    <location>
        <begin position="52"/>
        <end position="110"/>
    </location>
</feature>
<dbReference type="InterPro" id="IPR045854">
    <property type="entry name" value="NO2/SO3_Rdtase_4Fe4S_sf"/>
</dbReference>
<keyword evidence="2" id="KW-0349">Heme</keyword>
<feature type="domain" description="Nitrite/Sulfite reductase ferredoxin-like" evidence="8">
    <location>
        <begin position="331"/>
        <end position="396"/>
    </location>
</feature>
<protein>
    <submittedName>
        <fullName evidence="9">Sulfite reductase (NADPH) hemoprotein beta-component</fullName>
    </submittedName>
</protein>
<dbReference type="Pfam" id="PF03460">
    <property type="entry name" value="NIR_SIR_ferr"/>
    <property type="match status" value="2"/>
</dbReference>
<dbReference type="GO" id="GO:0046872">
    <property type="term" value="F:metal ion binding"/>
    <property type="evidence" value="ECO:0007669"/>
    <property type="project" value="UniProtKB-KW"/>
</dbReference>
<dbReference type="GO" id="GO:0020037">
    <property type="term" value="F:heme binding"/>
    <property type="evidence" value="ECO:0007669"/>
    <property type="project" value="InterPro"/>
</dbReference>
<evidence type="ECO:0000259" key="8">
    <source>
        <dbReference type="Pfam" id="PF03460"/>
    </source>
</evidence>
<name>A0A1G5QN09_9RHOB</name>
<evidence type="ECO:0000256" key="4">
    <source>
        <dbReference type="ARBA" id="ARBA00023002"/>
    </source>
</evidence>
<dbReference type="EMBL" id="FMWG01000005">
    <property type="protein sequence ID" value="SCZ63213.1"/>
    <property type="molecule type" value="Genomic_DNA"/>
</dbReference>
<feature type="domain" description="Nitrite/sulphite reductase 4Fe-4S" evidence="7">
    <location>
        <begin position="408"/>
        <end position="546"/>
    </location>
</feature>
<dbReference type="Pfam" id="PF01077">
    <property type="entry name" value="NIR_SIR"/>
    <property type="match status" value="2"/>
</dbReference>
<dbReference type="GO" id="GO:0051539">
    <property type="term" value="F:4 iron, 4 sulfur cluster binding"/>
    <property type="evidence" value="ECO:0007669"/>
    <property type="project" value="UniProtKB-KW"/>
</dbReference>
<dbReference type="Gene3D" id="3.30.413.10">
    <property type="entry name" value="Sulfite Reductase Hemoprotein, domain 1"/>
    <property type="match status" value="2"/>
</dbReference>
<organism evidence="9 10">
    <name type="scientific">Epibacterium ulvae</name>
    <dbReference type="NCBI Taxonomy" id="1156985"/>
    <lineage>
        <taxon>Bacteria</taxon>
        <taxon>Pseudomonadati</taxon>
        <taxon>Pseudomonadota</taxon>
        <taxon>Alphaproteobacteria</taxon>
        <taxon>Rhodobacterales</taxon>
        <taxon>Roseobacteraceae</taxon>
        <taxon>Epibacterium</taxon>
    </lineage>
</organism>
<dbReference type="GO" id="GO:0016491">
    <property type="term" value="F:oxidoreductase activity"/>
    <property type="evidence" value="ECO:0007669"/>
    <property type="project" value="UniProtKB-KW"/>
</dbReference>
<keyword evidence="3" id="KW-0479">Metal-binding</keyword>
<dbReference type="PANTHER" id="PTHR32439">
    <property type="entry name" value="FERREDOXIN--NITRITE REDUCTASE, CHLOROPLASTIC"/>
    <property type="match status" value="1"/>
</dbReference>
<proteinExistence type="predicted"/>
<accession>A0A1G5QN09</accession>
<sequence>MYKYNDFDAAFLAERNAQFRAQVERRIDGSLTEDEFKPLRLMNGLYLQLHAYMLRVAVPYGTMNPTQMRQFAHVADKWDKGYGHLTTRQNIQFNWPKLRDVPDMLDSLGEVGIHAIQTSGNTIRNTTADHFAGAAADEIEDPRPYAELIRQWSTDHPEFQFLGRKFKIAITGSETDRAVTKAHDVGLRMVRRDGEAGFEVMVGGGLGRTPMIGKVLRDFLPREDLLPYLEAVLSVYNVLGRRDNKYKARIKITVHENGIDTYREMTEKAFALRKAEFDGTDQKLLAEIKEHFAAPTFRHGATDRFDSTYGSDPVFRAWVDTNLSAHHQDDHAVVTISVKNHGQTPGDITSEQMRVVADLAEEFGYNELRLSHEQNVILPHIHKNDLPAIHARLRAADLATANVGLISDIIACPGMDYCALATARSIPVAQEIATRFDDLKLEHEVGDLKIKISGCINACGHHHVGHIGILGLDRAGVENYQITLGGDGSENAAIGTRTGPGFSYDEIVPAVERIIKAYLEVRDSAEERFIDTYGRVGMEPFKAALYPDAAKKVA</sequence>
<dbReference type="PANTHER" id="PTHR32439:SF9">
    <property type="entry name" value="BLR3264 PROTEIN"/>
    <property type="match status" value="1"/>
</dbReference>
<keyword evidence="1" id="KW-0004">4Fe-4S</keyword>
<reference evidence="9 10" key="1">
    <citation type="submission" date="2016-10" db="EMBL/GenBank/DDBJ databases">
        <authorList>
            <person name="de Groot N.N."/>
        </authorList>
    </citation>
    <scope>NUCLEOTIDE SEQUENCE [LARGE SCALE GENOMIC DNA]</scope>
    <source>
        <strain evidence="9 10">U95</strain>
    </source>
</reference>
<evidence type="ECO:0000256" key="6">
    <source>
        <dbReference type="ARBA" id="ARBA00023014"/>
    </source>
</evidence>
<dbReference type="InterPro" id="IPR005117">
    <property type="entry name" value="NiRdtase/SiRdtase_haem-b_fer"/>
</dbReference>
<keyword evidence="6" id="KW-0411">Iron-sulfur</keyword>
<dbReference type="InterPro" id="IPR036136">
    <property type="entry name" value="Nit/Sulf_reduc_fer-like_dom_sf"/>
</dbReference>
<dbReference type="Proteomes" id="UP000198767">
    <property type="component" value="Unassembled WGS sequence"/>
</dbReference>
<evidence type="ECO:0000256" key="1">
    <source>
        <dbReference type="ARBA" id="ARBA00022485"/>
    </source>
</evidence>
<dbReference type="SUPFAM" id="SSF56014">
    <property type="entry name" value="Nitrite and sulphite reductase 4Fe-4S domain-like"/>
    <property type="match status" value="2"/>
</dbReference>
<dbReference type="SUPFAM" id="SSF55124">
    <property type="entry name" value="Nitrite/Sulfite reductase N-terminal domain-like"/>
    <property type="match status" value="2"/>
</dbReference>
<evidence type="ECO:0000256" key="3">
    <source>
        <dbReference type="ARBA" id="ARBA00022723"/>
    </source>
</evidence>
<evidence type="ECO:0000259" key="7">
    <source>
        <dbReference type="Pfam" id="PF01077"/>
    </source>
</evidence>
<keyword evidence="4" id="KW-0560">Oxidoreductase</keyword>
<feature type="domain" description="Nitrite/sulphite reductase 4Fe-4S" evidence="7">
    <location>
        <begin position="119"/>
        <end position="270"/>
    </location>
</feature>
<dbReference type="InterPro" id="IPR051329">
    <property type="entry name" value="NIR_SIR_4Fe-4S"/>
</dbReference>
<evidence type="ECO:0000313" key="10">
    <source>
        <dbReference type="Proteomes" id="UP000198767"/>
    </source>
</evidence>
<evidence type="ECO:0000256" key="2">
    <source>
        <dbReference type="ARBA" id="ARBA00022617"/>
    </source>
</evidence>
<evidence type="ECO:0000313" key="9">
    <source>
        <dbReference type="EMBL" id="SCZ63213.1"/>
    </source>
</evidence>
<dbReference type="OrthoDB" id="9803707at2"/>
<keyword evidence="10" id="KW-1185">Reference proteome</keyword>
<dbReference type="RefSeq" id="WP_090218318.1">
    <property type="nucleotide sequence ID" value="NZ_CANLDO010000007.1"/>
</dbReference>
<evidence type="ECO:0000256" key="5">
    <source>
        <dbReference type="ARBA" id="ARBA00023004"/>
    </source>
</evidence>
<gene>
    <name evidence="9" type="ORF">SAMN04488118_10538</name>
</gene>
<keyword evidence="5" id="KW-0408">Iron</keyword>
<dbReference type="Gene3D" id="3.90.480.10">
    <property type="entry name" value="Sulfite Reductase Hemoprotein,Domain 2"/>
    <property type="match status" value="1"/>
</dbReference>
<dbReference type="STRING" id="1156985.SAMN04488118_10538"/>
<dbReference type="InterPro" id="IPR006067">
    <property type="entry name" value="NO2/SO3_Rdtase_4Fe4S_dom"/>
</dbReference>
<dbReference type="AlphaFoldDB" id="A0A1G5QN09"/>